<proteinExistence type="predicted"/>
<accession>A0AA36J9L6</accession>
<dbReference type="AlphaFoldDB" id="A0AA36J9L6"/>
<evidence type="ECO:0000313" key="1">
    <source>
        <dbReference type="EMBL" id="CAJ1401607.1"/>
    </source>
</evidence>
<organism evidence="1 2">
    <name type="scientific">Effrenium voratum</name>
    <dbReference type="NCBI Taxonomy" id="2562239"/>
    <lineage>
        <taxon>Eukaryota</taxon>
        <taxon>Sar</taxon>
        <taxon>Alveolata</taxon>
        <taxon>Dinophyceae</taxon>
        <taxon>Suessiales</taxon>
        <taxon>Symbiodiniaceae</taxon>
        <taxon>Effrenium</taxon>
    </lineage>
</organism>
<dbReference type="Proteomes" id="UP001178507">
    <property type="component" value="Unassembled WGS sequence"/>
</dbReference>
<protein>
    <submittedName>
        <fullName evidence="1">Uncharacterized protein</fullName>
    </submittedName>
</protein>
<evidence type="ECO:0000313" key="2">
    <source>
        <dbReference type="Proteomes" id="UP001178507"/>
    </source>
</evidence>
<keyword evidence="2" id="KW-1185">Reference proteome</keyword>
<comment type="caution">
    <text evidence="1">The sequence shown here is derived from an EMBL/GenBank/DDBJ whole genome shotgun (WGS) entry which is preliminary data.</text>
</comment>
<dbReference type="EMBL" id="CAUJNA010003422">
    <property type="protein sequence ID" value="CAJ1401607.1"/>
    <property type="molecule type" value="Genomic_DNA"/>
</dbReference>
<feature type="non-terminal residue" evidence="1">
    <location>
        <position position="53"/>
    </location>
</feature>
<sequence length="53" mass="5307">PLAARRCVGMHLTSISATGDPVAAGAAGLGYGTWPQLRRRGRGLVGPGPHDAG</sequence>
<reference evidence="1" key="1">
    <citation type="submission" date="2023-08" db="EMBL/GenBank/DDBJ databases">
        <authorList>
            <person name="Chen Y."/>
            <person name="Shah S."/>
            <person name="Dougan E. K."/>
            <person name="Thang M."/>
            <person name="Chan C."/>
        </authorList>
    </citation>
    <scope>NUCLEOTIDE SEQUENCE</scope>
</reference>
<feature type="non-terminal residue" evidence="1">
    <location>
        <position position="1"/>
    </location>
</feature>
<gene>
    <name evidence="1" type="ORF">EVOR1521_LOCUS24720</name>
</gene>
<name>A0AA36J9L6_9DINO</name>